<dbReference type="GO" id="GO:0047429">
    <property type="term" value="F:nucleoside triphosphate diphosphatase activity"/>
    <property type="evidence" value="ECO:0007669"/>
    <property type="project" value="TreeGrafter"/>
</dbReference>
<evidence type="ECO:0000313" key="2">
    <source>
        <dbReference type="EMBL" id="REF30272.1"/>
    </source>
</evidence>
<name>A0A3D9ULF2_9MICO</name>
<dbReference type="PANTHER" id="PTHR30522:SF0">
    <property type="entry name" value="NUCLEOSIDE TRIPHOSPHATE PYROPHOSPHOHYDROLASE"/>
    <property type="match status" value="1"/>
</dbReference>
<sequence>MAGSLTLLVTSPRTPAGVLTRDAWRALDTADLVLAADADHPTPAAIAGSGVAVEISDPSSMPLLGRSLAEAAADRHVVWIVSPDGDPGLTDALAAELTRAADPAPVEMLVGSWDLPGARLADAVNVMDVLRSPGGCPWDAKQTHESLAKYLLEEAHETVEAIDNGDRDHLREELGDVLLQVLFHARVAADDPDDPWDIDDVAGGLVDKLLRRHPHVFGDGDASTPEEVEASWEQIKAAEKADRAESATPLLEGIPRSLSTLLIADKVLARRERSGLTELPDDKTDADNSGADLGDRLLALVAEGRRTGVDADAALRDAVRRLASA</sequence>
<feature type="domain" description="NTP pyrophosphohydrolase MazG-like" evidence="1">
    <location>
        <begin position="142"/>
        <end position="217"/>
    </location>
</feature>
<dbReference type="Proteomes" id="UP000256253">
    <property type="component" value="Unassembled WGS sequence"/>
</dbReference>
<dbReference type="Gene3D" id="1.10.287.1080">
    <property type="entry name" value="MazG-like"/>
    <property type="match status" value="1"/>
</dbReference>
<dbReference type="AlphaFoldDB" id="A0A3D9ULF2"/>
<evidence type="ECO:0000313" key="3">
    <source>
        <dbReference type="Proteomes" id="UP000256253"/>
    </source>
</evidence>
<dbReference type="InterPro" id="IPR004518">
    <property type="entry name" value="MazG-like_dom"/>
</dbReference>
<dbReference type="EMBL" id="QTUA01000001">
    <property type="protein sequence ID" value="REF30272.1"/>
    <property type="molecule type" value="Genomic_DNA"/>
</dbReference>
<dbReference type="Pfam" id="PF03819">
    <property type="entry name" value="MazG"/>
    <property type="match status" value="1"/>
</dbReference>
<dbReference type="GO" id="GO:0046047">
    <property type="term" value="P:TTP catabolic process"/>
    <property type="evidence" value="ECO:0007669"/>
    <property type="project" value="TreeGrafter"/>
</dbReference>
<proteinExistence type="predicted"/>
<dbReference type="FunFam" id="1.10.287.1080:FF:000001">
    <property type="entry name" value="Nucleoside triphosphate pyrophosphohydrolase"/>
    <property type="match status" value="1"/>
</dbReference>
<dbReference type="SUPFAM" id="SSF53790">
    <property type="entry name" value="Tetrapyrrole methylase"/>
    <property type="match status" value="1"/>
</dbReference>
<accession>A0A3D9ULF2</accession>
<dbReference type="InterPro" id="IPR048015">
    <property type="entry name" value="NTP-PPase_MazG-like_N"/>
</dbReference>
<comment type="caution">
    <text evidence="2">The sequence shown here is derived from an EMBL/GenBank/DDBJ whole genome shotgun (WGS) entry which is preliminary data.</text>
</comment>
<evidence type="ECO:0000259" key="1">
    <source>
        <dbReference type="Pfam" id="PF03819"/>
    </source>
</evidence>
<protein>
    <submittedName>
        <fullName evidence="2">XTP/dITP diphosphohydrolase</fullName>
    </submittedName>
</protein>
<dbReference type="GO" id="GO:0046081">
    <property type="term" value="P:dUTP catabolic process"/>
    <property type="evidence" value="ECO:0007669"/>
    <property type="project" value="TreeGrafter"/>
</dbReference>
<reference evidence="2 3" key="1">
    <citation type="submission" date="2018-08" db="EMBL/GenBank/DDBJ databases">
        <title>Sequencing the genomes of 1000 actinobacteria strains.</title>
        <authorList>
            <person name="Klenk H.-P."/>
        </authorList>
    </citation>
    <scope>NUCLEOTIDE SEQUENCE [LARGE SCALE GENOMIC DNA]</scope>
    <source>
        <strain evidence="2 3">DSM 22967</strain>
    </source>
</reference>
<dbReference type="GO" id="GO:0046061">
    <property type="term" value="P:dATP catabolic process"/>
    <property type="evidence" value="ECO:0007669"/>
    <property type="project" value="TreeGrafter"/>
</dbReference>
<keyword evidence="3" id="KW-1185">Reference proteome</keyword>
<organism evidence="2 3">
    <name type="scientific">Calidifontibacter indicus</name>
    <dbReference type="NCBI Taxonomy" id="419650"/>
    <lineage>
        <taxon>Bacteria</taxon>
        <taxon>Bacillati</taxon>
        <taxon>Actinomycetota</taxon>
        <taxon>Actinomycetes</taxon>
        <taxon>Micrococcales</taxon>
        <taxon>Dermacoccaceae</taxon>
        <taxon>Calidifontibacter</taxon>
    </lineage>
</organism>
<dbReference type="CDD" id="cd11528">
    <property type="entry name" value="NTP-PPase_MazG_Nterm"/>
    <property type="match status" value="1"/>
</dbReference>
<dbReference type="SUPFAM" id="SSF101386">
    <property type="entry name" value="all-alpha NTP pyrophosphatases"/>
    <property type="match status" value="1"/>
</dbReference>
<dbReference type="NCBIfam" id="TIGR00444">
    <property type="entry name" value="mazG"/>
    <property type="match status" value="1"/>
</dbReference>
<dbReference type="GO" id="GO:0046076">
    <property type="term" value="P:dTTP catabolic process"/>
    <property type="evidence" value="ECO:0007669"/>
    <property type="project" value="TreeGrafter"/>
</dbReference>
<dbReference type="GO" id="GO:0046052">
    <property type="term" value="P:UTP catabolic process"/>
    <property type="evidence" value="ECO:0007669"/>
    <property type="project" value="TreeGrafter"/>
</dbReference>
<dbReference type="GO" id="GO:0008168">
    <property type="term" value="F:methyltransferase activity"/>
    <property type="evidence" value="ECO:0007669"/>
    <property type="project" value="InterPro"/>
</dbReference>
<keyword evidence="2" id="KW-0378">Hydrolase</keyword>
<dbReference type="OrthoDB" id="9808939at2"/>
<dbReference type="GO" id="GO:0006950">
    <property type="term" value="P:response to stress"/>
    <property type="evidence" value="ECO:0007669"/>
    <property type="project" value="UniProtKB-ARBA"/>
</dbReference>
<dbReference type="InterPro" id="IPR011551">
    <property type="entry name" value="NTP_PyrPHydrolase_MazG"/>
</dbReference>
<gene>
    <name evidence="2" type="ORF">DFJ65_1272</name>
</gene>
<dbReference type="PANTHER" id="PTHR30522">
    <property type="entry name" value="NUCLEOSIDE TRIPHOSPHATE PYROPHOSPHOHYDROLASE"/>
    <property type="match status" value="1"/>
</dbReference>
<dbReference type="GO" id="GO:0006203">
    <property type="term" value="P:dGTP catabolic process"/>
    <property type="evidence" value="ECO:0007669"/>
    <property type="project" value="TreeGrafter"/>
</dbReference>
<dbReference type="InterPro" id="IPR035996">
    <property type="entry name" value="4pyrrol_Methylase_sf"/>
</dbReference>
<dbReference type="RefSeq" id="WP_115922286.1">
    <property type="nucleotide sequence ID" value="NZ_QTUA01000001.1"/>
</dbReference>